<name>A0A9D2G205_9LACT</name>
<dbReference type="InterPro" id="IPR004843">
    <property type="entry name" value="Calcineurin-like_PHP"/>
</dbReference>
<evidence type="ECO:0000259" key="1">
    <source>
        <dbReference type="Pfam" id="PF00149"/>
    </source>
</evidence>
<sequence>MRVGFISDLHIDRNMEILPIQYLKTFVHMIKKQKLEMLIIGGDISNHYSTTIHFVEELQKRAEIFVYFIPGNHDFWEEPDATKDTWGIYKLYKEHPQSLIERPLQLNETYTLVGHPGWYNHAVYDQTQFTADEVERGKFRWAYWQDKLRLDWQMPDQEVSHSFSEIIKKDLEKVNTNQVILQTHVVTIPEYTMPMPHRVFDFFNAYIATDDLKNVHHKYPITHQLMGHVHFREKITKDGTQFITNSLGYRREWQSKDLSEEIQKSLVILELDPDKQ</sequence>
<gene>
    <name evidence="2" type="ORF">H9808_07300</name>
</gene>
<dbReference type="GO" id="GO:0016787">
    <property type="term" value="F:hydrolase activity"/>
    <property type="evidence" value="ECO:0007669"/>
    <property type="project" value="InterPro"/>
</dbReference>
<accession>A0A9D2G205</accession>
<dbReference type="Proteomes" id="UP000824106">
    <property type="component" value="Unassembled WGS sequence"/>
</dbReference>
<dbReference type="InterPro" id="IPR022302">
    <property type="entry name" value="Phosphoesterase_putative"/>
</dbReference>
<evidence type="ECO:0000313" key="2">
    <source>
        <dbReference type="EMBL" id="HIZ71549.1"/>
    </source>
</evidence>
<reference evidence="2" key="1">
    <citation type="journal article" date="2021" name="PeerJ">
        <title>Extensive microbial diversity within the chicken gut microbiome revealed by metagenomics and culture.</title>
        <authorList>
            <person name="Gilroy R."/>
            <person name="Ravi A."/>
            <person name="Getino M."/>
            <person name="Pursley I."/>
            <person name="Horton D.L."/>
            <person name="Alikhan N.F."/>
            <person name="Baker D."/>
            <person name="Gharbi K."/>
            <person name="Hall N."/>
            <person name="Watson M."/>
            <person name="Adriaenssens E.M."/>
            <person name="Foster-Nyarko E."/>
            <person name="Jarju S."/>
            <person name="Secka A."/>
            <person name="Antonio M."/>
            <person name="Oren A."/>
            <person name="Chaudhuri R.R."/>
            <person name="La Ragione R."/>
            <person name="Hildebrand F."/>
            <person name="Pallen M.J."/>
        </authorList>
    </citation>
    <scope>NUCLEOTIDE SEQUENCE</scope>
    <source>
        <strain evidence="2">CHK169-4300</strain>
    </source>
</reference>
<dbReference type="PANTHER" id="PTHR36492">
    <property type="match status" value="1"/>
</dbReference>
<proteinExistence type="predicted"/>
<dbReference type="PANTHER" id="PTHR36492:SF2">
    <property type="entry name" value="[ACYL-CARRIER-PROTEIN] PHOSPHODIESTERASE PPTH"/>
    <property type="match status" value="1"/>
</dbReference>
<dbReference type="InterPro" id="IPR029052">
    <property type="entry name" value="Metallo-depent_PP-like"/>
</dbReference>
<dbReference type="NCBIfam" id="TIGR03729">
    <property type="entry name" value="acc_ester"/>
    <property type="match status" value="1"/>
</dbReference>
<comment type="caution">
    <text evidence="2">The sequence shown here is derived from an EMBL/GenBank/DDBJ whole genome shotgun (WGS) entry which is preliminary data.</text>
</comment>
<dbReference type="AlphaFoldDB" id="A0A9D2G205"/>
<protein>
    <submittedName>
        <fullName evidence="2">Metallophosphoesterase</fullName>
    </submittedName>
</protein>
<dbReference type="Gene3D" id="3.60.21.10">
    <property type="match status" value="1"/>
</dbReference>
<dbReference type="SUPFAM" id="SSF56300">
    <property type="entry name" value="Metallo-dependent phosphatases"/>
    <property type="match status" value="1"/>
</dbReference>
<dbReference type="Pfam" id="PF00149">
    <property type="entry name" value="Metallophos"/>
    <property type="match status" value="1"/>
</dbReference>
<feature type="domain" description="Calcineurin-like phosphoesterase" evidence="1">
    <location>
        <begin position="1"/>
        <end position="230"/>
    </location>
</feature>
<organism evidence="2 3">
    <name type="scientific">Candidatus Atopostipes pullistercoris</name>
    <dbReference type="NCBI Taxonomy" id="2838467"/>
    <lineage>
        <taxon>Bacteria</taxon>
        <taxon>Bacillati</taxon>
        <taxon>Bacillota</taxon>
        <taxon>Bacilli</taxon>
        <taxon>Lactobacillales</taxon>
        <taxon>Carnobacteriaceae</taxon>
        <taxon>Atopostipes</taxon>
    </lineage>
</organism>
<dbReference type="InterPro" id="IPR052963">
    <property type="entry name" value="Pantetheine_PDE"/>
</dbReference>
<dbReference type="EMBL" id="DXAZ01000120">
    <property type="protein sequence ID" value="HIZ71549.1"/>
    <property type="molecule type" value="Genomic_DNA"/>
</dbReference>
<evidence type="ECO:0000313" key="3">
    <source>
        <dbReference type="Proteomes" id="UP000824106"/>
    </source>
</evidence>
<reference evidence="2" key="2">
    <citation type="submission" date="2021-04" db="EMBL/GenBank/DDBJ databases">
        <authorList>
            <person name="Gilroy R."/>
        </authorList>
    </citation>
    <scope>NUCLEOTIDE SEQUENCE</scope>
    <source>
        <strain evidence="2">CHK169-4300</strain>
    </source>
</reference>